<proteinExistence type="predicted"/>
<dbReference type="Proteomes" id="UP001159363">
    <property type="component" value="Chromosome 14"/>
</dbReference>
<protein>
    <recommendedName>
        <fullName evidence="1">MADF domain-containing protein</fullName>
    </recommendedName>
</protein>
<dbReference type="Pfam" id="PF10545">
    <property type="entry name" value="MADF_DNA_bdg"/>
    <property type="match status" value="1"/>
</dbReference>
<evidence type="ECO:0000259" key="1">
    <source>
        <dbReference type="PROSITE" id="PS51029"/>
    </source>
</evidence>
<comment type="caution">
    <text evidence="2">The sequence shown here is derived from an EMBL/GenBank/DDBJ whole genome shotgun (WGS) entry which is preliminary data.</text>
</comment>
<dbReference type="SMART" id="SM00595">
    <property type="entry name" value="MADF"/>
    <property type="match status" value="1"/>
</dbReference>
<organism evidence="2 3">
    <name type="scientific">Dryococelus australis</name>
    <dbReference type="NCBI Taxonomy" id="614101"/>
    <lineage>
        <taxon>Eukaryota</taxon>
        <taxon>Metazoa</taxon>
        <taxon>Ecdysozoa</taxon>
        <taxon>Arthropoda</taxon>
        <taxon>Hexapoda</taxon>
        <taxon>Insecta</taxon>
        <taxon>Pterygota</taxon>
        <taxon>Neoptera</taxon>
        <taxon>Polyneoptera</taxon>
        <taxon>Phasmatodea</taxon>
        <taxon>Verophasmatodea</taxon>
        <taxon>Anareolatae</taxon>
        <taxon>Phasmatidae</taxon>
        <taxon>Eurycanthinae</taxon>
        <taxon>Dryococelus</taxon>
    </lineage>
</organism>
<accession>A0ABQ9G966</accession>
<evidence type="ECO:0000313" key="3">
    <source>
        <dbReference type="Proteomes" id="UP001159363"/>
    </source>
</evidence>
<feature type="domain" description="MADF" evidence="1">
    <location>
        <begin position="11"/>
        <end position="108"/>
    </location>
</feature>
<name>A0ABQ9G966_9NEOP</name>
<reference evidence="2 3" key="1">
    <citation type="submission" date="2023-02" db="EMBL/GenBank/DDBJ databases">
        <title>LHISI_Scaffold_Assembly.</title>
        <authorList>
            <person name="Stuart O.P."/>
            <person name="Cleave R."/>
            <person name="Magrath M.J.L."/>
            <person name="Mikheyev A.S."/>
        </authorList>
    </citation>
    <scope>NUCLEOTIDE SEQUENCE [LARGE SCALE GENOMIC DNA]</scope>
    <source>
        <strain evidence="2">Daus_M_001</strain>
        <tissue evidence="2">Leg muscle</tissue>
    </source>
</reference>
<sequence>MAAWSKDFVSEFIDAFRGLPCLWKVKCKSHHDREMKDTAYATLLEKVKSIDPDATRDTIKKIRNLRSSFRKEHNKVQQCKKSGMSTQDVYMQILWYYQNLLFLVDQEEALQGLSNLDEESDPEVTCQ</sequence>
<keyword evidence="3" id="KW-1185">Reference proteome</keyword>
<dbReference type="InterPro" id="IPR006578">
    <property type="entry name" value="MADF-dom"/>
</dbReference>
<dbReference type="PROSITE" id="PS51029">
    <property type="entry name" value="MADF"/>
    <property type="match status" value="1"/>
</dbReference>
<dbReference type="PANTHER" id="PTHR21505">
    <property type="entry name" value="MADF DOMAIN-CONTAINING PROTEIN-RELATED"/>
    <property type="match status" value="1"/>
</dbReference>
<gene>
    <name evidence="2" type="ORF">PR048_031388</name>
</gene>
<dbReference type="PANTHER" id="PTHR21505:SF8">
    <property type="entry name" value="DPT-YFP REPRESSOR BY OVEREXPRESSION, ISOFORM D-RELATED"/>
    <property type="match status" value="1"/>
</dbReference>
<evidence type="ECO:0000313" key="2">
    <source>
        <dbReference type="EMBL" id="KAJ8867586.1"/>
    </source>
</evidence>
<dbReference type="EMBL" id="JARBHB010000015">
    <property type="protein sequence ID" value="KAJ8867586.1"/>
    <property type="molecule type" value="Genomic_DNA"/>
</dbReference>